<dbReference type="GO" id="GO:0003677">
    <property type="term" value="F:DNA binding"/>
    <property type="evidence" value="ECO:0007669"/>
    <property type="project" value="InterPro"/>
</dbReference>
<dbReference type="EMBL" id="ML179588">
    <property type="protein sequence ID" value="THU84639.1"/>
    <property type="molecule type" value="Genomic_DNA"/>
</dbReference>
<evidence type="ECO:0000313" key="5">
    <source>
        <dbReference type="Proteomes" id="UP000297245"/>
    </source>
</evidence>
<dbReference type="SMART" id="SM00906">
    <property type="entry name" value="Fungal_trans"/>
    <property type="match status" value="1"/>
</dbReference>
<dbReference type="Gene3D" id="4.10.240.10">
    <property type="entry name" value="Zn(2)-C6 fungal-type DNA-binding domain"/>
    <property type="match status" value="1"/>
</dbReference>
<evidence type="ECO:0000256" key="2">
    <source>
        <dbReference type="ARBA" id="ARBA00023242"/>
    </source>
</evidence>
<dbReference type="CDD" id="cd00067">
    <property type="entry name" value="GAL4"/>
    <property type="match status" value="1"/>
</dbReference>
<dbReference type="CDD" id="cd12148">
    <property type="entry name" value="fungal_TF_MHR"/>
    <property type="match status" value="1"/>
</dbReference>
<accession>A0A4S8L7L1</accession>
<gene>
    <name evidence="4" type="ORF">K435DRAFT_732999</name>
</gene>
<dbReference type="InterPro" id="IPR001138">
    <property type="entry name" value="Zn2Cys6_DnaBD"/>
</dbReference>
<dbReference type="AlphaFoldDB" id="A0A4S8L7L1"/>
<dbReference type="Pfam" id="PF04082">
    <property type="entry name" value="Fungal_trans"/>
    <property type="match status" value="1"/>
</dbReference>
<dbReference type="SUPFAM" id="SSF57701">
    <property type="entry name" value="Zn2/Cys6 DNA-binding domain"/>
    <property type="match status" value="1"/>
</dbReference>
<dbReference type="PROSITE" id="PS00463">
    <property type="entry name" value="ZN2_CY6_FUNGAL_1"/>
    <property type="match status" value="1"/>
</dbReference>
<reference evidence="4 5" key="1">
    <citation type="journal article" date="2019" name="Nat. Ecol. Evol.">
        <title>Megaphylogeny resolves global patterns of mushroom evolution.</title>
        <authorList>
            <person name="Varga T."/>
            <person name="Krizsan K."/>
            <person name="Foldi C."/>
            <person name="Dima B."/>
            <person name="Sanchez-Garcia M."/>
            <person name="Sanchez-Ramirez S."/>
            <person name="Szollosi G.J."/>
            <person name="Szarkandi J.G."/>
            <person name="Papp V."/>
            <person name="Albert L."/>
            <person name="Andreopoulos W."/>
            <person name="Angelini C."/>
            <person name="Antonin V."/>
            <person name="Barry K.W."/>
            <person name="Bougher N.L."/>
            <person name="Buchanan P."/>
            <person name="Buyck B."/>
            <person name="Bense V."/>
            <person name="Catcheside P."/>
            <person name="Chovatia M."/>
            <person name="Cooper J."/>
            <person name="Damon W."/>
            <person name="Desjardin D."/>
            <person name="Finy P."/>
            <person name="Geml J."/>
            <person name="Haridas S."/>
            <person name="Hughes K."/>
            <person name="Justo A."/>
            <person name="Karasinski D."/>
            <person name="Kautmanova I."/>
            <person name="Kiss B."/>
            <person name="Kocsube S."/>
            <person name="Kotiranta H."/>
            <person name="LaButti K.M."/>
            <person name="Lechner B.E."/>
            <person name="Liimatainen K."/>
            <person name="Lipzen A."/>
            <person name="Lukacs Z."/>
            <person name="Mihaltcheva S."/>
            <person name="Morgado L.N."/>
            <person name="Niskanen T."/>
            <person name="Noordeloos M.E."/>
            <person name="Ohm R.A."/>
            <person name="Ortiz-Santana B."/>
            <person name="Ovrebo C."/>
            <person name="Racz N."/>
            <person name="Riley R."/>
            <person name="Savchenko A."/>
            <person name="Shiryaev A."/>
            <person name="Soop K."/>
            <person name="Spirin V."/>
            <person name="Szebenyi C."/>
            <person name="Tomsovsky M."/>
            <person name="Tulloss R.E."/>
            <person name="Uehling J."/>
            <person name="Grigoriev I.V."/>
            <person name="Vagvolgyi C."/>
            <person name="Papp T."/>
            <person name="Martin F.M."/>
            <person name="Miettinen O."/>
            <person name="Hibbett D.S."/>
            <person name="Nagy L.G."/>
        </authorList>
    </citation>
    <scope>NUCLEOTIDE SEQUENCE [LARGE SCALE GENOMIC DNA]</scope>
    <source>
        <strain evidence="4 5">CBS 962.96</strain>
    </source>
</reference>
<sequence>MTSTADAMNKKRRIQNACDECTRRKIRCDSATMPDNLCSSCLSLDVECTHDRVRKKRGPKPGSTRGNLSLSLKEMIDEILKETPSESCVVLADNMTTTAIVVKLAKRIRHLESELKFCRENHNKVLSDDHSPPVQAESELSSVKDVNQLTQDIARSTLGLSDEPIHFGESSNMMLVVTAMDHRKEADSSLPEWQSLLQNIKRQEYWDTPQWRPIPQPEVYNFQFPDEDELRRLTGAYFDRHALFPPLLYRPSFEKSLSDNLHLQDNMFGGLVLAVCAVGSRYYYSRRVIDRSDKNYVECGLKWFDQLPIKQYSFGQDVSLYQMQTYCLAMTYLQLLAAGNEIGWMMNGLAIRLAQEIGAHRHLVMDKRPTIEREIWKRLFWTLILFDLKYSVLFGRPRAISNQDFDLSLPIECDEEYWENDDPSRDFVQLSGKPSFVAGSNHFFKLFEIMAFSQQALYSVRTSDFHRRMGISSQDWQKRALEELDLSLNKWADSVPSHLKWNIEHQDEKFFVQSAILHSMYYWVQIQIHRRFIPRPGQDSQSAFPSLAICTNAARSCIHVAETYFSQKIQDVGHFLLPLFGAAMVLTVNLWRGKHTSTNFSAETELIDIYKCINMLRLFEPMYTLAGRLVDIINTVLSVNRGPAYPSGLLGNTGAQGIGGITPAVYQISAQLDPQSPLSSRDFSIDQRDLNLPFRSSELGQHPIHGPLNLYGVTSGQPSDPGFDHVVTDEELAIFEDRASPSSFQLQDWDVFMANVEEMFAAVESV</sequence>
<evidence type="ECO:0000259" key="3">
    <source>
        <dbReference type="PROSITE" id="PS50048"/>
    </source>
</evidence>
<dbReference type="InterPro" id="IPR050987">
    <property type="entry name" value="AtrR-like"/>
</dbReference>
<evidence type="ECO:0000256" key="1">
    <source>
        <dbReference type="ARBA" id="ARBA00022723"/>
    </source>
</evidence>
<protein>
    <recommendedName>
        <fullName evidence="3">Zn(2)-C6 fungal-type domain-containing protein</fullName>
    </recommendedName>
</protein>
<dbReference type="InterPro" id="IPR007219">
    <property type="entry name" value="XnlR_reg_dom"/>
</dbReference>
<keyword evidence="5" id="KW-1185">Reference proteome</keyword>
<dbReference type="PANTHER" id="PTHR46910:SF38">
    <property type="entry name" value="ZN(2)-C6 FUNGAL-TYPE DOMAIN-CONTAINING PROTEIN"/>
    <property type="match status" value="1"/>
</dbReference>
<dbReference type="InterPro" id="IPR036864">
    <property type="entry name" value="Zn2-C6_fun-type_DNA-bd_sf"/>
</dbReference>
<keyword evidence="2" id="KW-0539">Nucleus</keyword>
<dbReference type="GO" id="GO:0008270">
    <property type="term" value="F:zinc ion binding"/>
    <property type="evidence" value="ECO:0007669"/>
    <property type="project" value="InterPro"/>
</dbReference>
<dbReference type="PROSITE" id="PS50048">
    <property type="entry name" value="ZN2_CY6_FUNGAL_2"/>
    <property type="match status" value="1"/>
</dbReference>
<organism evidence="4 5">
    <name type="scientific">Dendrothele bispora (strain CBS 962.96)</name>
    <dbReference type="NCBI Taxonomy" id="1314807"/>
    <lineage>
        <taxon>Eukaryota</taxon>
        <taxon>Fungi</taxon>
        <taxon>Dikarya</taxon>
        <taxon>Basidiomycota</taxon>
        <taxon>Agaricomycotina</taxon>
        <taxon>Agaricomycetes</taxon>
        <taxon>Agaricomycetidae</taxon>
        <taxon>Agaricales</taxon>
        <taxon>Agaricales incertae sedis</taxon>
        <taxon>Dendrothele</taxon>
    </lineage>
</organism>
<dbReference type="PANTHER" id="PTHR46910">
    <property type="entry name" value="TRANSCRIPTION FACTOR PDR1"/>
    <property type="match status" value="1"/>
</dbReference>
<keyword evidence="1" id="KW-0479">Metal-binding</keyword>
<proteinExistence type="predicted"/>
<dbReference type="Pfam" id="PF00172">
    <property type="entry name" value="Zn_clus"/>
    <property type="match status" value="1"/>
</dbReference>
<feature type="domain" description="Zn(2)-C6 fungal-type" evidence="3">
    <location>
        <begin position="17"/>
        <end position="50"/>
    </location>
</feature>
<dbReference type="Proteomes" id="UP000297245">
    <property type="component" value="Unassembled WGS sequence"/>
</dbReference>
<name>A0A4S8L7L1_DENBC</name>
<dbReference type="GO" id="GO:0006351">
    <property type="term" value="P:DNA-templated transcription"/>
    <property type="evidence" value="ECO:0007669"/>
    <property type="project" value="InterPro"/>
</dbReference>
<evidence type="ECO:0000313" key="4">
    <source>
        <dbReference type="EMBL" id="THU84639.1"/>
    </source>
</evidence>
<dbReference type="GO" id="GO:0000981">
    <property type="term" value="F:DNA-binding transcription factor activity, RNA polymerase II-specific"/>
    <property type="evidence" value="ECO:0007669"/>
    <property type="project" value="InterPro"/>
</dbReference>
<dbReference type="OrthoDB" id="4456959at2759"/>
<dbReference type="SMART" id="SM00066">
    <property type="entry name" value="GAL4"/>
    <property type="match status" value="1"/>
</dbReference>